<accession>D4Z5T4</accession>
<dbReference type="KEGG" id="sjp:SJA_C1-31320"/>
<evidence type="ECO:0000313" key="1">
    <source>
        <dbReference type="EMBL" id="BAI97966.1"/>
    </source>
</evidence>
<gene>
    <name evidence="1" type="ordered locus">SJA_C1-31320</name>
</gene>
<keyword evidence="2" id="KW-1185">Reference proteome</keyword>
<evidence type="ECO:0000313" key="2">
    <source>
        <dbReference type="Proteomes" id="UP000007753"/>
    </source>
</evidence>
<proteinExistence type="predicted"/>
<sequence>MMSAIGHLPPFPNYPPALLMARCSKSTPQPLLPQKVPPSADKIMRFIAFSSIVALMARKSSFALAKSIANIRGRRLSPTAGCRSLRSVGSRNEVRAEHLGRWIVAAVVSRKKPAAMVEKRAYACRQ</sequence>
<dbReference type="AlphaFoldDB" id="D4Z5T4"/>
<dbReference type="HOGENOM" id="CLU_1980145_0_0_5"/>
<dbReference type="EMBL" id="AP010803">
    <property type="protein sequence ID" value="BAI97966.1"/>
    <property type="molecule type" value="Genomic_DNA"/>
</dbReference>
<organism evidence="1 2">
    <name type="scientific">Sphingobium indicum (strain DSM 16413 / CCM 7287 / MTCC 6362 / UT26 / NBRC 101211 / UT26S)</name>
    <name type="common">Sphingobium japonicum</name>
    <dbReference type="NCBI Taxonomy" id="452662"/>
    <lineage>
        <taxon>Bacteria</taxon>
        <taxon>Pseudomonadati</taxon>
        <taxon>Pseudomonadota</taxon>
        <taxon>Alphaproteobacteria</taxon>
        <taxon>Sphingomonadales</taxon>
        <taxon>Sphingomonadaceae</taxon>
        <taxon>Sphingobium</taxon>
    </lineage>
</organism>
<reference evidence="1 2" key="1">
    <citation type="journal article" date="2010" name="J. Bacteriol.">
        <title>Complete genome sequence of the representative gamma-hexachlorocyclohexane-degrading bacterium Sphingobium japonicum UT26.</title>
        <authorList>
            <person name="Nagata Y."/>
            <person name="Ohtsubo Y."/>
            <person name="Endo R."/>
            <person name="Ichikawa N."/>
            <person name="Ankai A."/>
            <person name="Oguchi A."/>
            <person name="Fukui S."/>
            <person name="Fujita N."/>
            <person name="Tsuda M."/>
        </authorList>
    </citation>
    <scope>NUCLEOTIDE SEQUENCE [LARGE SCALE GENOMIC DNA]</scope>
    <source>
        <strain evidence="2">DSM 16413 / CCM 7287 / MTCC 6362 / UT26 / NBRC 101211 / UT26S</strain>
    </source>
</reference>
<protein>
    <submittedName>
        <fullName evidence="1">Uncharacterized protein</fullName>
    </submittedName>
</protein>
<dbReference type="Proteomes" id="UP000007753">
    <property type="component" value="Chromosome 1"/>
</dbReference>
<dbReference type="STRING" id="452662.SJA_C1-31320"/>
<name>D4Z5T4_SPHIU</name>